<dbReference type="EMBL" id="CM046393">
    <property type="protein sequence ID" value="KAI8549874.1"/>
    <property type="molecule type" value="Genomic_DNA"/>
</dbReference>
<dbReference type="Proteomes" id="UP001062846">
    <property type="component" value="Chromosome 6"/>
</dbReference>
<proteinExistence type="predicted"/>
<accession>A0ACC0NAH3</accession>
<keyword evidence="2" id="KW-1185">Reference proteome</keyword>
<organism evidence="1 2">
    <name type="scientific">Rhododendron molle</name>
    <name type="common">Chinese azalea</name>
    <name type="synonym">Azalea mollis</name>
    <dbReference type="NCBI Taxonomy" id="49168"/>
    <lineage>
        <taxon>Eukaryota</taxon>
        <taxon>Viridiplantae</taxon>
        <taxon>Streptophyta</taxon>
        <taxon>Embryophyta</taxon>
        <taxon>Tracheophyta</taxon>
        <taxon>Spermatophyta</taxon>
        <taxon>Magnoliopsida</taxon>
        <taxon>eudicotyledons</taxon>
        <taxon>Gunneridae</taxon>
        <taxon>Pentapetalae</taxon>
        <taxon>asterids</taxon>
        <taxon>Ericales</taxon>
        <taxon>Ericaceae</taxon>
        <taxon>Ericoideae</taxon>
        <taxon>Rhodoreae</taxon>
        <taxon>Rhododendron</taxon>
    </lineage>
</organism>
<evidence type="ECO:0000313" key="2">
    <source>
        <dbReference type="Proteomes" id="UP001062846"/>
    </source>
</evidence>
<comment type="caution">
    <text evidence="1">The sequence shown here is derived from an EMBL/GenBank/DDBJ whole genome shotgun (WGS) entry which is preliminary data.</text>
</comment>
<sequence>MESPKSPLQPPTYGDLITVLSIDGGGIRGLIPGTILGFLESELQELDGEQVRLADYFDVISGTNTGGLVTAMLTAPDENNRPLFAAKDIKDFYLEHGLKIFPQAR</sequence>
<name>A0ACC0NAH3_RHOML</name>
<gene>
    <name evidence="1" type="ORF">RHMOL_Rhmol06G0058900</name>
</gene>
<evidence type="ECO:0000313" key="1">
    <source>
        <dbReference type="EMBL" id="KAI8549874.1"/>
    </source>
</evidence>
<protein>
    <submittedName>
        <fullName evidence="1">Uncharacterized protein</fullName>
    </submittedName>
</protein>
<reference evidence="1" key="1">
    <citation type="submission" date="2022-02" db="EMBL/GenBank/DDBJ databases">
        <title>Plant Genome Project.</title>
        <authorList>
            <person name="Zhang R.-G."/>
        </authorList>
    </citation>
    <scope>NUCLEOTIDE SEQUENCE</scope>
    <source>
        <strain evidence="1">AT1</strain>
    </source>
</reference>